<dbReference type="KEGG" id="mars:A8C75_04650"/>
<gene>
    <name evidence="1" type="ORF">A8C75_04650</name>
</gene>
<reference evidence="2" key="1">
    <citation type="submission" date="2016-05" db="EMBL/GenBank/DDBJ databases">
        <authorList>
            <person name="Baek K."/>
            <person name="Yang S.-J."/>
        </authorList>
    </citation>
    <scope>NUCLEOTIDE SEQUENCE [LARGE SCALE GENOMIC DNA]</scope>
    <source>
        <strain evidence="2">ST58-10</strain>
    </source>
</reference>
<dbReference type="OrthoDB" id="9180348at2"/>
<protein>
    <recommendedName>
        <fullName evidence="3">Thiol-disulfide oxidoreductase</fullName>
    </recommendedName>
</protein>
<dbReference type="AlphaFoldDB" id="A0A1A9EWC2"/>
<dbReference type="Proteomes" id="UP000078070">
    <property type="component" value="Chromosome"/>
</dbReference>
<organism evidence="1 2">
    <name type="scientific">Marinobacterium aestuarii</name>
    <dbReference type="NCBI Taxonomy" id="1821621"/>
    <lineage>
        <taxon>Bacteria</taxon>
        <taxon>Pseudomonadati</taxon>
        <taxon>Pseudomonadota</taxon>
        <taxon>Gammaproteobacteria</taxon>
        <taxon>Oceanospirillales</taxon>
        <taxon>Oceanospirillaceae</taxon>
        <taxon>Marinobacterium</taxon>
    </lineage>
</organism>
<sequence>MRELLLIYDKQCPFCEHYCRLVRIRAAVGTLRLVNARDTAEERTILMAEVTAAGLDIDQGMVLKMGERLYYGADAIERLALLSSRSGAFNRLNYWIFRSKRRSALLYPLLRSCRNGVLKLMGKSRINNLQRAGRDRF</sequence>
<dbReference type="InterPro" id="IPR007263">
    <property type="entry name" value="DCC1-like"/>
</dbReference>
<evidence type="ECO:0008006" key="3">
    <source>
        <dbReference type="Google" id="ProtNLM"/>
    </source>
</evidence>
<evidence type="ECO:0000313" key="2">
    <source>
        <dbReference type="Proteomes" id="UP000078070"/>
    </source>
</evidence>
<name>A0A1A9EWC2_9GAMM</name>
<proteinExistence type="predicted"/>
<dbReference type="STRING" id="1821621.A8C75_04650"/>
<dbReference type="GO" id="GO:0015035">
    <property type="term" value="F:protein-disulfide reductase activity"/>
    <property type="evidence" value="ECO:0007669"/>
    <property type="project" value="InterPro"/>
</dbReference>
<evidence type="ECO:0000313" key="1">
    <source>
        <dbReference type="EMBL" id="ANG61839.1"/>
    </source>
</evidence>
<dbReference type="RefSeq" id="WP_067378806.1">
    <property type="nucleotide sequence ID" value="NZ_CP015839.1"/>
</dbReference>
<keyword evidence="2" id="KW-1185">Reference proteome</keyword>
<reference evidence="1 2" key="2">
    <citation type="journal article" date="2018" name="Int. J. Syst. Evol. Microbiol.">
        <title>Marinobacterium aestuarii sp. nov., a benzene-degrading marine bacterium isolated from estuary sediment.</title>
        <authorList>
            <person name="Bae S.S."/>
            <person name="Jung J."/>
            <person name="Chung D."/>
            <person name="Baek K."/>
        </authorList>
    </citation>
    <scope>NUCLEOTIDE SEQUENCE [LARGE SCALE GENOMIC DNA]</scope>
    <source>
        <strain evidence="1 2">ST58-10</strain>
    </source>
</reference>
<dbReference type="EMBL" id="CP015839">
    <property type="protein sequence ID" value="ANG61839.1"/>
    <property type="molecule type" value="Genomic_DNA"/>
</dbReference>
<dbReference type="Pfam" id="PF04134">
    <property type="entry name" value="DCC1-like"/>
    <property type="match status" value="1"/>
</dbReference>
<accession>A0A1A9EWC2</accession>